<organism evidence="1 2">
    <name type="scientific">Flavobacterium pectinovorum</name>
    <dbReference type="NCBI Taxonomy" id="29533"/>
    <lineage>
        <taxon>Bacteria</taxon>
        <taxon>Pseudomonadati</taxon>
        <taxon>Bacteroidota</taxon>
        <taxon>Flavobacteriia</taxon>
        <taxon>Flavobacteriales</taxon>
        <taxon>Flavobacteriaceae</taxon>
        <taxon>Flavobacterium</taxon>
    </lineage>
</organism>
<keyword evidence="2" id="KW-1185">Reference proteome</keyword>
<name>A0A502EQE9_9FLAO</name>
<comment type="caution">
    <text evidence="1">The sequence shown here is derived from an EMBL/GenBank/DDBJ whole genome shotgun (WGS) entry which is preliminary data.</text>
</comment>
<proteinExistence type="predicted"/>
<dbReference type="Proteomes" id="UP000319700">
    <property type="component" value="Unassembled WGS sequence"/>
</dbReference>
<reference evidence="1 2" key="1">
    <citation type="journal article" date="2019" name="Environ. Microbiol.">
        <title>Species interactions and distinct microbial communities in high Arctic permafrost affected cryosols are associated with the CH4 and CO2 gas fluxes.</title>
        <authorList>
            <person name="Altshuler I."/>
            <person name="Hamel J."/>
            <person name="Turney S."/>
            <person name="Magnuson E."/>
            <person name="Levesque R."/>
            <person name="Greer C."/>
            <person name="Whyte L.G."/>
        </authorList>
    </citation>
    <scope>NUCLEOTIDE SEQUENCE [LARGE SCALE GENOMIC DNA]</scope>
    <source>
        <strain evidence="1 2">42</strain>
    </source>
</reference>
<accession>A0A502EQE9</accession>
<evidence type="ECO:0000313" key="2">
    <source>
        <dbReference type="Proteomes" id="UP000319700"/>
    </source>
</evidence>
<gene>
    <name evidence="1" type="ORF">EAH81_13845</name>
</gene>
<dbReference type="AlphaFoldDB" id="A0A502EQE9"/>
<protein>
    <submittedName>
        <fullName evidence="1">Uncharacterized protein</fullName>
    </submittedName>
</protein>
<sequence>MDFNPSFAIKTQSYHFDGGEIALSRSFGTHAKSPIFVELRMRFLFSIEMTKTNHGFLAVPQEQNIL</sequence>
<dbReference type="RefSeq" id="WP_140507942.1">
    <property type="nucleotide sequence ID" value="NZ_RCZH01000008.1"/>
</dbReference>
<dbReference type="EMBL" id="RCZH01000008">
    <property type="protein sequence ID" value="TPG39324.1"/>
    <property type="molecule type" value="Genomic_DNA"/>
</dbReference>
<evidence type="ECO:0000313" key="1">
    <source>
        <dbReference type="EMBL" id="TPG39324.1"/>
    </source>
</evidence>